<evidence type="ECO:0000313" key="2">
    <source>
        <dbReference type="Proteomes" id="UP000006316"/>
    </source>
</evidence>
<keyword evidence="2" id="KW-1185">Reference proteome</keyword>
<proteinExistence type="predicted"/>
<name>K6DYV0_9BACI</name>
<sequence length="63" mass="7327">MIYTDRYGAITKLIDDENYEIIAEVYKEDGRLIAGLFEFTEEGLTRDAETRKRYANLSYHSAS</sequence>
<dbReference type="STRING" id="1117379.BABA_17372"/>
<evidence type="ECO:0000313" key="1">
    <source>
        <dbReference type="EMBL" id="EKN66036.1"/>
    </source>
</evidence>
<comment type="caution">
    <text evidence="1">The sequence shown here is derived from an EMBL/GenBank/DDBJ whole genome shotgun (WGS) entry which is preliminary data.</text>
</comment>
<reference evidence="1 2" key="1">
    <citation type="journal article" date="2012" name="Front. Microbiol.">
        <title>Redundancy and modularity in membrane-associated dissimilatory nitrate reduction in Bacillus.</title>
        <authorList>
            <person name="Heylen K."/>
            <person name="Keltjens J."/>
        </authorList>
    </citation>
    <scope>NUCLEOTIDE SEQUENCE [LARGE SCALE GENOMIC DNA]</scope>
    <source>
        <strain evidence="2">LMG 21833T</strain>
    </source>
</reference>
<dbReference type="AlphaFoldDB" id="K6DYV0"/>
<dbReference type="Proteomes" id="UP000006316">
    <property type="component" value="Unassembled WGS sequence"/>
</dbReference>
<gene>
    <name evidence="1" type="ORF">BABA_17372</name>
</gene>
<protein>
    <submittedName>
        <fullName evidence="1">Uncharacterized protein</fullName>
    </submittedName>
</protein>
<dbReference type="EMBL" id="AJLS01000122">
    <property type="protein sequence ID" value="EKN66036.1"/>
    <property type="molecule type" value="Genomic_DNA"/>
</dbReference>
<organism evidence="1 2">
    <name type="scientific">Neobacillus bataviensis LMG 21833</name>
    <dbReference type="NCBI Taxonomy" id="1117379"/>
    <lineage>
        <taxon>Bacteria</taxon>
        <taxon>Bacillati</taxon>
        <taxon>Bacillota</taxon>
        <taxon>Bacilli</taxon>
        <taxon>Bacillales</taxon>
        <taxon>Bacillaceae</taxon>
        <taxon>Neobacillus</taxon>
    </lineage>
</organism>
<accession>K6DYV0</accession>